<accession>A0ABD1DAX5</accession>
<organism evidence="2 3">
    <name type="scientific">Culex pipiens pipiens</name>
    <name type="common">Northern house mosquito</name>
    <dbReference type="NCBI Taxonomy" id="38569"/>
    <lineage>
        <taxon>Eukaryota</taxon>
        <taxon>Metazoa</taxon>
        <taxon>Ecdysozoa</taxon>
        <taxon>Arthropoda</taxon>
        <taxon>Hexapoda</taxon>
        <taxon>Insecta</taxon>
        <taxon>Pterygota</taxon>
        <taxon>Neoptera</taxon>
        <taxon>Endopterygota</taxon>
        <taxon>Diptera</taxon>
        <taxon>Nematocera</taxon>
        <taxon>Culicoidea</taxon>
        <taxon>Culicidae</taxon>
        <taxon>Culicinae</taxon>
        <taxon>Culicini</taxon>
        <taxon>Culex</taxon>
        <taxon>Culex</taxon>
    </lineage>
</organism>
<dbReference type="AlphaFoldDB" id="A0ABD1DAX5"/>
<gene>
    <name evidence="2" type="ORF">pipiens_010235</name>
</gene>
<evidence type="ECO:0000256" key="1">
    <source>
        <dbReference type="SAM" id="MobiDB-lite"/>
    </source>
</evidence>
<feature type="compositionally biased region" description="Basic and acidic residues" evidence="1">
    <location>
        <begin position="178"/>
        <end position="191"/>
    </location>
</feature>
<feature type="region of interest" description="Disordered" evidence="1">
    <location>
        <begin position="132"/>
        <end position="191"/>
    </location>
</feature>
<evidence type="ECO:0000313" key="2">
    <source>
        <dbReference type="EMBL" id="KAL1396822.1"/>
    </source>
</evidence>
<sequence>MIARRRRRLKIVCVGSGRILAVCLEREFAWREGRNCGRSWPAAEERVLSKKDQLESEPTLFGWGVWDRARARILREFFGLLRCLSAVAQFSDVEDLKKINKKNRLSETQEKKKGFVAIVSILLLIIQKQAHSSPSAQDRPSEEEKGKGSEQEEDGNSAAVLLKVHHTTTTHTDWLLLKGERKRDRDPLPVA</sequence>
<proteinExistence type="predicted"/>
<protein>
    <submittedName>
        <fullName evidence="2">Uncharacterized protein</fullName>
    </submittedName>
</protein>
<dbReference type="EMBL" id="JBEHCU010006562">
    <property type="protein sequence ID" value="KAL1396822.1"/>
    <property type="molecule type" value="Genomic_DNA"/>
</dbReference>
<reference evidence="2 3" key="1">
    <citation type="submission" date="2024-05" db="EMBL/GenBank/DDBJ databases">
        <title>Culex pipiens pipiens assembly and annotation.</title>
        <authorList>
            <person name="Alout H."/>
            <person name="Durand T."/>
        </authorList>
    </citation>
    <scope>NUCLEOTIDE SEQUENCE [LARGE SCALE GENOMIC DNA]</scope>
    <source>
        <strain evidence="2">HA-2024</strain>
        <tissue evidence="2">Whole body</tissue>
    </source>
</reference>
<keyword evidence="3" id="KW-1185">Reference proteome</keyword>
<name>A0ABD1DAX5_CULPP</name>
<comment type="caution">
    <text evidence="2">The sequence shown here is derived from an EMBL/GenBank/DDBJ whole genome shotgun (WGS) entry which is preliminary data.</text>
</comment>
<evidence type="ECO:0000313" key="3">
    <source>
        <dbReference type="Proteomes" id="UP001562425"/>
    </source>
</evidence>
<feature type="compositionally biased region" description="Basic and acidic residues" evidence="1">
    <location>
        <begin position="139"/>
        <end position="150"/>
    </location>
</feature>
<dbReference type="Proteomes" id="UP001562425">
    <property type="component" value="Unassembled WGS sequence"/>
</dbReference>